<comment type="caution">
    <text evidence="1">The sequence shown here is derived from an EMBL/GenBank/DDBJ whole genome shotgun (WGS) entry which is preliminary data.</text>
</comment>
<dbReference type="EMBL" id="JAAIUW010000007">
    <property type="protein sequence ID" value="KAF7823981.1"/>
    <property type="molecule type" value="Genomic_DNA"/>
</dbReference>
<reference evidence="1" key="1">
    <citation type="submission" date="2020-09" db="EMBL/GenBank/DDBJ databases">
        <title>Genome-Enabled Discovery of Anthraquinone Biosynthesis in Senna tora.</title>
        <authorList>
            <person name="Kang S.-H."/>
            <person name="Pandey R.P."/>
            <person name="Lee C.-M."/>
            <person name="Sim J.-S."/>
            <person name="Jeong J.-T."/>
            <person name="Choi B.-S."/>
            <person name="Jung M."/>
            <person name="Ginzburg D."/>
            <person name="Zhao K."/>
            <person name="Won S.Y."/>
            <person name="Oh T.-J."/>
            <person name="Yu Y."/>
            <person name="Kim N.-H."/>
            <person name="Lee O.R."/>
            <person name="Lee T.-H."/>
            <person name="Bashyal P."/>
            <person name="Kim T.-S."/>
            <person name="Lee W.-H."/>
            <person name="Kawkins C."/>
            <person name="Kim C.-K."/>
            <person name="Kim J.S."/>
            <person name="Ahn B.O."/>
            <person name="Rhee S.Y."/>
            <person name="Sohng J.K."/>
        </authorList>
    </citation>
    <scope>NUCLEOTIDE SEQUENCE</scope>
    <source>
        <tissue evidence="1">Leaf</tissue>
    </source>
</reference>
<proteinExistence type="predicted"/>
<evidence type="ECO:0000313" key="2">
    <source>
        <dbReference type="Proteomes" id="UP000634136"/>
    </source>
</evidence>
<organism evidence="1 2">
    <name type="scientific">Senna tora</name>
    <dbReference type="NCBI Taxonomy" id="362788"/>
    <lineage>
        <taxon>Eukaryota</taxon>
        <taxon>Viridiplantae</taxon>
        <taxon>Streptophyta</taxon>
        <taxon>Embryophyta</taxon>
        <taxon>Tracheophyta</taxon>
        <taxon>Spermatophyta</taxon>
        <taxon>Magnoliopsida</taxon>
        <taxon>eudicotyledons</taxon>
        <taxon>Gunneridae</taxon>
        <taxon>Pentapetalae</taxon>
        <taxon>rosids</taxon>
        <taxon>fabids</taxon>
        <taxon>Fabales</taxon>
        <taxon>Fabaceae</taxon>
        <taxon>Caesalpinioideae</taxon>
        <taxon>Cassia clade</taxon>
        <taxon>Senna</taxon>
    </lineage>
</organism>
<accession>A0A834TMZ1</accession>
<name>A0A834TMZ1_9FABA</name>
<sequence>MPYVLKHGSELGRFKTLDSKDPKT</sequence>
<evidence type="ECO:0000313" key="1">
    <source>
        <dbReference type="EMBL" id="KAF7823981.1"/>
    </source>
</evidence>
<dbReference type="AlphaFoldDB" id="A0A834TMZ1"/>
<dbReference type="Proteomes" id="UP000634136">
    <property type="component" value="Unassembled WGS sequence"/>
</dbReference>
<gene>
    <name evidence="1" type="ORF">G2W53_022125</name>
</gene>
<keyword evidence="2" id="KW-1185">Reference proteome</keyword>
<protein>
    <submittedName>
        <fullName evidence="1">Uncharacterized protein</fullName>
    </submittedName>
</protein>